<accession>A0A8H4LE52</accession>
<dbReference type="SUPFAM" id="SSF49785">
    <property type="entry name" value="Galactose-binding domain-like"/>
    <property type="match status" value="1"/>
</dbReference>
<dbReference type="Pfam" id="PF17132">
    <property type="entry name" value="Glyco_hydro_106"/>
    <property type="match status" value="1"/>
</dbReference>
<dbReference type="EMBL" id="JAADYS010000869">
    <property type="protein sequence ID" value="KAF4466478.1"/>
    <property type="molecule type" value="Genomic_DNA"/>
</dbReference>
<organism evidence="2 3">
    <name type="scientific">Fusarium albosuccineum</name>
    <dbReference type="NCBI Taxonomy" id="1237068"/>
    <lineage>
        <taxon>Eukaryota</taxon>
        <taxon>Fungi</taxon>
        <taxon>Dikarya</taxon>
        <taxon>Ascomycota</taxon>
        <taxon>Pezizomycotina</taxon>
        <taxon>Sordariomycetes</taxon>
        <taxon>Hypocreomycetidae</taxon>
        <taxon>Hypocreales</taxon>
        <taxon>Nectriaceae</taxon>
        <taxon>Fusarium</taxon>
        <taxon>Fusarium decemcellulare species complex</taxon>
    </lineage>
</organism>
<protein>
    <recommendedName>
        <fullName evidence="4">Secreted protein</fullName>
    </recommendedName>
</protein>
<dbReference type="InterPro" id="IPR053161">
    <property type="entry name" value="Ulvan_degrading_GH"/>
</dbReference>
<feature type="chain" id="PRO_5034123980" description="Secreted protein" evidence="1">
    <location>
        <begin position="20"/>
        <end position="925"/>
    </location>
</feature>
<dbReference type="AlphaFoldDB" id="A0A8H4LE52"/>
<evidence type="ECO:0000313" key="3">
    <source>
        <dbReference type="Proteomes" id="UP000554235"/>
    </source>
</evidence>
<reference evidence="2 3" key="1">
    <citation type="submission" date="2020-01" db="EMBL/GenBank/DDBJ databases">
        <title>Identification and distribution of gene clusters putatively required for synthesis of sphingolipid metabolism inhibitors in phylogenetically diverse species of the filamentous fungus Fusarium.</title>
        <authorList>
            <person name="Kim H.-S."/>
            <person name="Busman M."/>
            <person name="Brown D.W."/>
            <person name="Divon H."/>
            <person name="Uhlig S."/>
            <person name="Proctor R.H."/>
        </authorList>
    </citation>
    <scope>NUCLEOTIDE SEQUENCE [LARGE SCALE GENOMIC DNA]</scope>
    <source>
        <strain evidence="2 3">NRRL 20459</strain>
    </source>
</reference>
<comment type="caution">
    <text evidence="2">The sequence shown here is derived from an EMBL/GenBank/DDBJ whole genome shotgun (WGS) entry which is preliminary data.</text>
</comment>
<dbReference type="PANTHER" id="PTHR36848:SF2">
    <property type="entry name" value="SECRETED PROTEIN"/>
    <property type="match status" value="1"/>
</dbReference>
<dbReference type="Gene3D" id="2.60.120.260">
    <property type="entry name" value="Galactose-binding domain-like"/>
    <property type="match status" value="1"/>
</dbReference>
<evidence type="ECO:0000256" key="1">
    <source>
        <dbReference type="SAM" id="SignalP"/>
    </source>
</evidence>
<sequence length="925" mass="101135">MILYPALFLSLCLSPFAEALATQGERRGNSGSVVKPTLYQSPRFRWWWPGGWIEPNEVTSEIKSIMDEGFGGGEIGDVRDSLTEPSDPKTYGWAQQLWNQGILAAYEQANKSPPLPVAAPSGNMTGNIVNATPKLVAVLVAKSNTTSTSASVVGFDPATVALVTNRVSKSSIKWTAPTFSLLSTAEGLVKSRTLNKTGPKLTDPWPAYIVDHFSYAGFEAGAKYWDEHILTRKLRSALAENGGSIFEDSLELKFKQYWTLQFGRGFKDRRGYDLTPFLLYLLKDTTTYSGDATIAEQVTNDFYETVTDLYVDYRLKPLQPWCNRLGLKLRLQPYTASFDSAAIASQVDIPEGESLGFDGAPDSFRVLATGRDLGGKTTILSDELGAYFGEAYGVTWKFLLSTANHDISLGVSQIVIHGFPYATSQTSLWPGYAPFTPLGGSSNGFADAWGPRQPQWMHANMASAYLANSQKLLQESGPSIDIAILNTAWGVTATWEDKSLNDAGFSYQFPTPKLLQLRDVKVRSAKFSSKEAAYKAMVIKTEVMDVDTAQLLLTYARAGLPIVIVGTLPSYTFSYSNNPRQEKGNLSSILSQLRTLKTVRTVENTSSVPSTLKELGVTPSVEYISGQNQTLTTLRRTKGSGYLYWIYNAGDDDFKGLVNLEGEDQPYQINLFNGKVTPLASFTTSNGYTTIEVSVTSNGVEAIYLGDKNPFEADPVSKPLLSTTCGSYVRNGAVYIASNMTCTATTAAKKTITLSVPKDLPSATSPSTWQLSIEDWAPADVNETGLDYSDTIKTNLKPVKLTELTPWNKIEGIENASGIGKYTTKVSLGKHVKNTRVLMDVGNVEGSWSLKINGKAVSDIDWFGKPTDVTEYVEDGDNDIEITVATTLWNKLRTTWPAIYGSLDAQNIGLLGPVTFNYVVEKVVT</sequence>
<feature type="signal peptide" evidence="1">
    <location>
        <begin position="1"/>
        <end position="19"/>
    </location>
</feature>
<name>A0A8H4LE52_9HYPO</name>
<proteinExistence type="predicted"/>
<dbReference type="Proteomes" id="UP000554235">
    <property type="component" value="Unassembled WGS sequence"/>
</dbReference>
<keyword evidence="1" id="KW-0732">Signal</keyword>
<dbReference type="OrthoDB" id="2588159at2759"/>
<dbReference type="InterPro" id="IPR008979">
    <property type="entry name" value="Galactose-bd-like_sf"/>
</dbReference>
<gene>
    <name evidence="2" type="ORF">FALBO_6661</name>
</gene>
<dbReference type="PANTHER" id="PTHR36848">
    <property type="entry name" value="DNA-BINDING PROTEIN (PUTATIVE SECRETED PROTEIN)-RELATED"/>
    <property type="match status" value="1"/>
</dbReference>
<evidence type="ECO:0008006" key="4">
    <source>
        <dbReference type="Google" id="ProtNLM"/>
    </source>
</evidence>
<keyword evidence="3" id="KW-1185">Reference proteome</keyword>
<evidence type="ECO:0000313" key="2">
    <source>
        <dbReference type="EMBL" id="KAF4466478.1"/>
    </source>
</evidence>